<dbReference type="GO" id="GO:0016279">
    <property type="term" value="F:protein-lysine N-methyltransferase activity"/>
    <property type="evidence" value="ECO:0007669"/>
    <property type="project" value="UniProtKB-UniRule"/>
</dbReference>
<dbReference type="HAMAP" id="MF_03188">
    <property type="entry name" value="Methyltr_EFM4"/>
    <property type="match status" value="1"/>
</dbReference>
<keyword evidence="7" id="KW-1185">Reference proteome</keyword>
<dbReference type="PANTHER" id="PTHR12843">
    <property type="entry name" value="PROTEIN-LYSINE N-METHYLTRANSFERASE METTL10"/>
    <property type="match status" value="1"/>
</dbReference>
<dbReference type="Proteomes" id="UP000694846">
    <property type="component" value="Unplaced"/>
</dbReference>
<keyword evidence="1 5" id="KW-0963">Cytoplasm</keyword>
<dbReference type="SUPFAM" id="SSF53335">
    <property type="entry name" value="S-adenosyl-L-methionine-dependent methyltransferases"/>
    <property type="match status" value="1"/>
</dbReference>
<dbReference type="InterPro" id="IPR026635">
    <property type="entry name" value="Efm4/METTL10"/>
</dbReference>
<sequence length="219" mass="24750">MSSDENNVEDKPNLATEEYWNDTYNVELNNFKNFGDTGAEWFGHTIGQKMIKCIQSHCKISLEDPILDVGCGNALLLIQLAKLGFTNLYGIDYSAPAIKLANSIVEDQKIEHITLKEFNFLTDDVKSLSTFALVLDKGTYDVISMNDENNEKRNIYKKNIINLLQQKGKLLIISCNWTQLELNEQFNDSFQIIHIIPTPSFQFGGAVGNTLSATLYEKL</sequence>
<dbReference type="GeneID" id="112692394"/>
<evidence type="ECO:0000256" key="2">
    <source>
        <dbReference type="ARBA" id="ARBA00022603"/>
    </source>
</evidence>
<keyword evidence="2 5" id="KW-0489">Methyltransferase</keyword>
<dbReference type="AlphaFoldDB" id="A0A8B8GK52"/>
<dbReference type="Pfam" id="PF13847">
    <property type="entry name" value="Methyltransf_31"/>
    <property type="match status" value="1"/>
</dbReference>
<evidence type="ECO:0000256" key="4">
    <source>
        <dbReference type="ARBA" id="ARBA00022691"/>
    </source>
</evidence>
<dbReference type="GO" id="GO:0032259">
    <property type="term" value="P:methylation"/>
    <property type="evidence" value="ECO:0007669"/>
    <property type="project" value="UniProtKB-KW"/>
</dbReference>
<dbReference type="Gene3D" id="3.40.50.150">
    <property type="entry name" value="Vaccinia Virus protein VP39"/>
    <property type="match status" value="1"/>
</dbReference>
<accession>A0A8B8GK52</accession>
<dbReference type="CDD" id="cd02440">
    <property type="entry name" value="AdoMet_MTases"/>
    <property type="match status" value="1"/>
</dbReference>
<name>A0A8B8GK52_9HEMI</name>
<dbReference type="PANTHER" id="PTHR12843:SF5">
    <property type="entry name" value="EEF1A LYSINE METHYLTRANSFERASE 2"/>
    <property type="match status" value="1"/>
</dbReference>
<protein>
    <recommendedName>
        <fullName evidence="5">Protein-lysine N-methyltransferase LOC112692394</fullName>
        <ecNumber evidence="5">2.1.1.-</ecNumber>
    </recommendedName>
</protein>
<organism evidence="7 8">
    <name type="scientific">Sipha flava</name>
    <name type="common">yellow sugarcane aphid</name>
    <dbReference type="NCBI Taxonomy" id="143950"/>
    <lineage>
        <taxon>Eukaryota</taxon>
        <taxon>Metazoa</taxon>
        <taxon>Ecdysozoa</taxon>
        <taxon>Arthropoda</taxon>
        <taxon>Hexapoda</taxon>
        <taxon>Insecta</taxon>
        <taxon>Pterygota</taxon>
        <taxon>Neoptera</taxon>
        <taxon>Paraneoptera</taxon>
        <taxon>Hemiptera</taxon>
        <taxon>Sternorrhyncha</taxon>
        <taxon>Aphidomorpha</taxon>
        <taxon>Aphidoidea</taxon>
        <taxon>Aphididae</taxon>
        <taxon>Sipha</taxon>
    </lineage>
</organism>
<dbReference type="RefSeq" id="XP_025422837.1">
    <property type="nucleotide sequence ID" value="XM_025567052.1"/>
</dbReference>
<proteinExistence type="inferred from homology"/>
<gene>
    <name evidence="8" type="primary">LOC112692394</name>
</gene>
<evidence type="ECO:0000256" key="3">
    <source>
        <dbReference type="ARBA" id="ARBA00022679"/>
    </source>
</evidence>
<dbReference type="InterPro" id="IPR029063">
    <property type="entry name" value="SAM-dependent_MTases_sf"/>
</dbReference>
<dbReference type="OrthoDB" id="540004at2759"/>
<evidence type="ECO:0000313" key="7">
    <source>
        <dbReference type="Proteomes" id="UP000694846"/>
    </source>
</evidence>
<reference evidence="8" key="1">
    <citation type="submission" date="2025-08" db="UniProtKB">
        <authorList>
            <consortium name="RefSeq"/>
        </authorList>
    </citation>
    <scope>IDENTIFICATION</scope>
    <source>
        <tissue evidence="8">Whole body</tissue>
    </source>
</reference>
<feature type="domain" description="Methyltransferase" evidence="6">
    <location>
        <begin position="64"/>
        <end position="192"/>
    </location>
</feature>
<dbReference type="EC" id="2.1.1.-" evidence="5"/>
<evidence type="ECO:0000256" key="1">
    <source>
        <dbReference type="ARBA" id="ARBA00022490"/>
    </source>
</evidence>
<evidence type="ECO:0000313" key="8">
    <source>
        <dbReference type="RefSeq" id="XP_025422837.1"/>
    </source>
</evidence>
<evidence type="ECO:0000259" key="6">
    <source>
        <dbReference type="Pfam" id="PF13847"/>
    </source>
</evidence>
<keyword evidence="4 5" id="KW-0949">S-adenosyl-L-methionine</keyword>
<comment type="subcellular location">
    <subcellularLocation>
        <location evidence="5">Cytoplasm</location>
    </subcellularLocation>
</comment>
<comment type="function">
    <text evidence="5">S-adenosyl-L-methionine-dependent protein-lysine N-methyltransferase that methylates elongation factor 1-alpha.</text>
</comment>
<evidence type="ECO:0000256" key="5">
    <source>
        <dbReference type="HAMAP-Rule" id="MF_03188"/>
    </source>
</evidence>
<comment type="similarity">
    <text evidence="5">Belongs to the class I-like SAM-binding methyltransferase superfamily. EFM4 family.</text>
</comment>
<keyword evidence="3 5" id="KW-0808">Transferase</keyword>
<dbReference type="GO" id="GO:0005737">
    <property type="term" value="C:cytoplasm"/>
    <property type="evidence" value="ECO:0007669"/>
    <property type="project" value="UniProtKB-SubCell"/>
</dbReference>
<dbReference type="InterPro" id="IPR025714">
    <property type="entry name" value="Methyltranfer_dom"/>
</dbReference>